<dbReference type="PANTHER" id="PTHR13743:SF123">
    <property type="entry name" value="PROTEIN FAN"/>
    <property type="match status" value="1"/>
</dbReference>
<feature type="domain" description="BEACH-type PH" evidence="4">
    <location>
        <begin position="341"/>
        <end position="441"/>
    </location>
</feature>
<protein>
    <recommendedName>
        <fullName evidence="7">BEACH domain-containing protein</fullName>
    </recommendedName>
</protein>
<gene>
    <name evidence="5" type="ORF">AK88_02709</name>
</gene>
<dbReference type="OMA" id="TYMHTIL"/>
<dbReference type="SUPFAM" id="SSF50978">
    <property type="entry name" value="WD40 repeat-like"/>
    <property type="match status" value="1"/>
</dbReference>
<evidence type="ECO:0000256" key="2">
    <source>
        <dbReference type="SAM" id="MobiDB-lite"/>
    </source>
</evidence>
<keyword evidence="1" id="KW-0175">Coiled coil</keyword>
<dbReference type="Gene3D" id="2.130.10.10">
    <property type="entry name" value="YVTN repeat-like/Quinoprotein amine dehydrogenase"/>
    <property type="match status" value="1"/>
</dbReference>
<keyword evidence="6" id="KW-1185">Reference proteome</keyword>
<reference evidence="5 6" key="1">
    <citation type="submission" date="2014-03" db="EMBL/GenBank/DDBJ databases">
        <title>The Genome Sequence of Plasmodium fragile nilgiri.</title>
        <authorList>
            <consortium name="The Broad Institute Genomics Platform"/>
            <consortium name="The Broad Institute Genome Sequencing Center for Infectious Disease"/>
            <person name="Neafsey D."/>
            <person name="Duraisingh M."/>
            <person name="Young S.K."/>
            <person name="Zeng Q."/>
            <person name="Gargeya S."/>
            <person name="Abouelleil A."/>
            <person name="Alvarado L."/>
            <person name="Chapman S.B."/>
            <person name="Gainer-Dewar J."/>
            <person name="Goldberg J."/>
            <person name="Griggs A."/>
            <person name="Gujja S."/>
            <person name="Hansen M."/>
            <person name="Howarth C."/>
            <person name="Imamovic A."/>
            <person name="Larimer J."/>
            <person name="Pearson M."/>
            <person name="Poon T.W."/>
            <person name="Priest M."/>
            <person name="Roberts A."/>
            <person name="Saif S."/>
            <person name="Shea T."/>
            <person name="Sykes S."/>
            <person name="Wortman J."/>
            <person name="Nusbaum C."/>
            <person name="Birren B."/>
        </authorList>
    </citation>
    <scope>NUCLEOTIDE SEQUENCE [LARGE SCALE GENOMIC DNA]</scope>
    <source>
        <strain evidence="6">nilgiri</strain>
    </source>
</reference>
<dbReference type="InterPro" id="IPR015943">
    <property type="entry name" value="WD40/YVTN_repeat-like_dom_sf"/>
</dbReference>
<proteinExistence type="predicted"/>
<evidence type="ECO:0008006" key="7">
    <source>
        <dbReference type="Google" id="ProtNLM"/>
    </source>
</evidence>
<dbReference type="InterPro" id="IPR036372">
    <property type="entry name" value="BEACH_dom_sf"/>
</dbReference>
<evidence type="ECO:0000259" key="4">
    <source>
        <dbReference type="PROSITE" id="PS51783"/>
    </source>
</evidence>
<dbReference type="SMART" id="SM01026">
    <property type="entry name" value="Beach"/>
    <property type="match status" value="1"/>
</dbReference>
<dbReference type="Proteomes" id="UP000054561">
    <property type="component" value="Unassembled WGS sequence"/>
</dbReference>
<feature type="compositionally biased region" description="Basic and acidic residues" evidence="2">
    <location>
        <begin position="887"/>
        <end position="901"/>
    </location>
</feature>
<dbReference type="CDD" id="cd06071">
    <property type="entry name" value="Beach"/>
    <property type="match status" value="1"/>
</dbReference>
<dbReference type="InterPro" id="IPR050865">
    <property type="entry name" value="BEACH_Domain"/>
</dbReference>
<dbReference type="VEuPathDB" id="PlasmoDB:AK88_02709"/>
<feature type="compositionally biased region" description="Acidic residues" evidence="2">
    <location>
        <begin position="820"/>
        <end position="852"/>
    </location>
</feature>
<feature type="region of interest" description="Disordered" evidence="2">
    <location>
        <begin position="804"/>
        <end position="901"/>
    </location>
</feature>
<feature type="region of interest" description="Disordered" evidence="2">
    <location>
        <begin position="281"/>
        <end position="305"/>
    </location>
</feature>
<dbReference type="PANTHER" id="PTHR13743">
    <property type="entry name" value="BEIGE/BEACH-RELATED"/>
    <property type="match status" value="1"/>
</dbReference>
<sequence>MDKSPARCFNLLFLEEDEEYMDDMMITMRRKQPPTTQPLGGTKQPPAMKQLGATQQLTPTQQVVATRGRLRLCSKSLVFEPHSVEDPVLKFPFKKMENAKMGALGNEIIIKVSEVIKMKTIVHARKTRCTSQFTYDRKNRRMLNVMNNLYNDYYEEIGSIDNDNLDEKIPLFERILNNFNENEEGPSPVGSASNSSVRASVSSTGGASFVYFFQCDNAPNSGRKLRDVYNIMLKIKIAMVVHEKQMEILIKEKKKKQEDVMLGGGGEGPVLLPFHAQRERRHEKGEVGMSPTSHNSTRNENGSQLSHSVREIHLERYIERIMEKLIENIKFDISSIGLHEKIITSRMEGYWVFKISPLLRTKGLLNITNKFIYFQANPNFTNKKEKKWKTESILHVFKRIIIMKPNALEIIFDHESKNKYSSLYVEFINFGDREQIISVLKKINPQCFFIEENKDFVYAIQKKWEVGAISNYEYIDFINCLAGRSRKDFSQYPVFPWILCDYAREELNLSDDSMFRNLKKPVGCLNADRLNSLIEKMQDHDYFYGSHYSTLAYVVYFLIRLHPECQLKLQSGKFDTLSRIFLSIEGTFNTALNANSSFIELIPEFYEDNDNFLKNILNISSNEGNIHDVVLPKWCSSAKDFLIKMKNALESNYANKHLNEWINLIFGYKQTGQIAKENFNLFHPLTYMHTILNEKLSAANYKYHHERIREEQEEEENEFERNFNEKIKSLITTMPSKALKTQLHEFGQCPFQIFKEHHVARKSCVTFKYSEDIKNSPWYYSPVFNQVLRDLYFKRKRRKDLKMRRRLLNRSPLTPGDNVSQDEDSGGDEDGDEEDDEEEEFEEEDNEDEASVEEGIVLPHGEEEEPVQDPLRGKNKRRGIVESTPLEEERTNTKYTRKRESQKEVYAAEYLKKHQWKLHRSDHLPCVVKGVGYNQANVCFVCNNGFIKIISHNDLIRNQMKNNNNLISLKIGDENFSCVSSAQGNYLIGTSNGNVILLNPQSILKVNEEGASWSCKGGGQFASGGHAGAANAGEDDALSDDSSIPLSDSGHSLLSSFDDVFEYDSHMVGGAKKNKGKQKKKTDFLQSANIYNQMITRKLHNDTVNSISCCDSYLATGSADETVQLLSIEKDFQSLQVCDNFTEAVKFVQLKNKLLFTHSDGFKLFDIRVPRRKKLQLRNLNGKRNPANSNRASSHMFTKEGSTLGTRKFFQLYDNEQVRRFYKSIQKVYEQSYISVNYMTPQYLFDRKMKKNLNSTFVKNSNHIIYSSLINDNTIFTLDKNRNFYFYDIRGQNWVNALSTRPNENGKGRNSFLVTASCDDRQQLCAVNTLGDIFFESIHFWNNFDNPVEGDDDDDDTATGLVRTNLFSSRCSFSPSYISFINYPDWLGHDLAVHNEGGSENGSCNYILFTGPDGKMEIHRRGAHGA</sequence>
<dbReference type="PROSITE" id="PS51783">
    <property type="entry name" value="PH_BEACH"/>
    <property type="match status" value="1"/>
</dbReference>
<dbReference type="Gene3D" id="1.10.1540.10">
    <property type="entry name" value="BEACH domain"/>
    <property type="match status" value="1"/>
</dbReference>
<accession>A0A0D9QPS2</accession>
<dbReference type="SUPFAM" id="SSF50729">
    <property type="entry name" value="PH domain-like"/>
    <property type="match status" value="1"/>
</dbReference>
<feature type="coiled-coil region" evidence="1">
    <location>
        <begin position="698"/>
        <end position="729"/>
    </location>
</feature>
<dbReference type="GeneID" id="24268023"/>
<feature type="domain" description="BEACH" evidence="3">
    <location>
        <begin position="449"/>
        <end position="761"/>
    </location>
</feature>
<dbReference type="SUPFAM" id="SSF81837">
    <property type="entry name" value="BEACH domain"/>
    <property type="match status" value="1"/>
</dbReference>
<dbReference type="EMBL" id="KQ001671">
    <property type="protein sequence ID" value="KJP87681.1"/>
    <property type="molecule type" value="Genomic_DNA"/>
</dbReference>
<dbReference type="RefSeq" id="XP_012335757.1">
    <property type="nucleotide sequence ID" value="XM_012480334.1"/>
</dbReference>
<dbReference type="InterPro" id="IPR000409">
    <property type="entry name" value="BEACH_dom"/>
</dbReference>
<evidence type="ECO:0000313" key="5">
    <source>
        <dbReference type="EMBL" id="KJP87681.1"/>
    </source>
</evidence>
<evidence type="ECO:0000259" key="3">
    <source>
        <dbReference type="PROSITE" id="PS50197"/>
    </source>
</evidence>
<dbReference type="Pfam" id="PF02138">
    <property type="entry name" value="Beach"/>
    <property type="match status" value="1"/>
</dbReference>
<evidence type="ECO:0000256" key="1">
    <source>
        <dbReference type="SAM" id="Coils"/>
    </source>
</evidence>
<organism evidence="5 6">
    <name type="scientific">Plasmodium fragile</name>
    <dbReference type="NCBI Taxonomy" id="5857"/>
    <lineage>
        <taxon>Eukaryota</taxon>
        <taxon>Sar</taxon>
        <taxon>Alveolata</taxon>
        <taxon>Apicomplexa</taxon>
        <taxon>Aconoidasida</taxon>
        <taxon>Haemosporida</taxon>
        <taxon>Plasmodiidae</taxon>
        <taxon>Plasmodium</taxon>
        <taxon>Plasmodium (Plasmodium)</taxon>
    </lineage>
</organism>
<dbReference type="PROSITE" id="PS50197">
    <property type="entry name" value="BEACH"/>
    <property type="match status" value="1"/>
</dbReference>
<dbReference type="Pfam" id="PF25400">
    <property type="entry name" value="PH_FAN"/>
    <property type="match status" value="1"/>
</dbReference>
<dbReference type="InterPro" id="IPR023362">
    <property type="entry name" value="PH-BEACH_dom"/>
</dbReference>
<name>A0A0D9QPS2_PLAFR</name>
<dbReference type="InterPro" id="IPR036322">
    <property type="entry name" value="WD40_repeat_dom_sf"/>
</dbReference>
<feature type="compositionally biased region" description="Polar residues" evidence="2">
    <location>
        <begin position="290"/>
        <end position="305"/>
    </location>
</feature>
<dbReference type="InterPro" id="IPR057496">
    <property type="entry name" value="FAN-like_PH"/>
</dbReference>
<dbReference type="OrthoDB" id="26681at2759"/>
<evidence type="ECO:0000313" key="6">
    <source>
        <dbReference type="Proteomes" id="UP000054561"/>
    </source>
</evidence>